<sequence>MKVWNLRCGNHHVFEGWFATEADYVQQQQGGWLQCPVCGSSDVCKGLSAPRLQGKSNQKPAAPAATDEAASRQVAAGLDHQEQQWQQAQAQWLHMARRVMAQAENVGERFADEARRIHEGETPERPIRGKATLEETKELLQDGIAVVPLPDLGYDSLQ</sequence>
<evidence type="ECO:0000313" key="3">
    <source>
        <dbReference type="Proteomes" id="UP000184327"/>
    </source>
</evidence>
<gene>
    <name evidence="2" type="ORF">SAMN02745117_02307</name>
</gene>
<dbReference type="PIRSF" id="PIRSF032131">
    <property type="entry name" value="UCP032131"/>
    <property type="match status" value="1"/>
</dbReference>
<dbReference type="RefSeq" id="WP_073356828.1">
    <property type="nucleotide sequence ID" value="NZ_FQUZ01000031.1"/>
</dbReference>
<evidence type="ECO:0000313" key="2">
    <source>
        <dbReference type="EMBL" id="SHF62152.1"/>
    </source>
</evidence>
<accession>A0A1M5D642</accession>
<reference evidence="2 3" key="1">
    <citation type="submission" date="2016-11" db="EMBL/GenBank/DDBJ databases">
        <authorList>
            <person name="Jaros S."/>
            <person name="Januszkiewicz K."/>
            <person name="Wedrychowicz H."/>
        </authorList>
    </citation>
    <scope>NUCLEOTIDE SEQUENCE [LARGE SCALE GENOMIC DNA]</scope>
    <source>
        <strain evidence="2 3">DSM 16112</strain>
    </source>
</reference>
<dbReference type="AlphaFoldDB" id="A0A1M5D642"/>
<organism evidence="2 3">
    <name type="scientific">Lampropedia hyalina DSM 16112</name>
    <dbReference type="NCBI Taxonomy" id="1122156"/>
    <lineage>
        <taxon>Bacteria</taxon>
        <taxon>Pseudomonadati</taxon>
        <taxon>Pseudomonadota</taxon>
        <taxon>Betaproteobacteria</taxon>
        <taxon>Burkholderiales</taxon>
        <taxon>Comamonadaceae</taxon>
        <taxon>Lampropedia</taxon>
    </lineage>
</organism>
<name>A0A1M5D642_9BURK</name>
<dbReference type="Proteomes" id="UP000184327">
    <property type="component" value="Unassembled WGS sequence"/>
</dbReference>
<dbReference type="OrthoDB" id="5295943at2"/>
<protein>
    <recommendedName>
        <fullName evidence="4">DUF1178 family protein</fullName>
    </recommendedName>
</protein>
<proteinExistence type="predicted"/>
<evidence type="ECO:0008006" key="4">
    <source>
        <dbReference type="Google" id="ProtNLM"/>
    </source>
</evidence>
<evidence type="ECO:0000256" key="1">
    <source>
        <dbReference type="SAM" id="MobiDB-lite"/>
    </source>
</evidence>
<dbReference type="STRING" id="1122156.SAMN02745117_02307"/>
<dbReference type="Pfam" id="PF06676">
    <property type="entry name" value="DUF1178"/>
    <property type="match status" value="1"/>
</dbReference>
<feature type="region of interest" description="Disordered" evidence="1">
    <location>
        <begin position="50"/>
        <end position="74"/>
    </location>
</feature>
<keyword evidence="3" id="KW-1185">Reference proteome</keyword>
<dbReference type="EMBL" id="FQUZ01000031">
    <property type="protein sequence ID" value="SHF62152.1"/>
    <property type="molecule type" value="Genomic_DNA"/>
</dbReference>
<dbReference type="InterPro" id="IPR009562">
    <property type="entry name" value="DUF1178"/>
</dbReference>